<organism evidence="2 3">
    <name type="scientific">Duganella qianjiadongensis</name>
    <dbReference type="NCBI Taxonomy" id="2692176"/>
    <lineage>
        <taxon>Bacteria</taxon>
        <taxon>Pseudomonadati</taxon>
        <taxon>Pseudomonadota</taxon>
        <taxon>Betaproteobacteria</taxon>
        <taxon>Burkholderiales</taxon>
        <taxon>Oxalobacteraceae</taxon>
        <taxon>Telluria group</taxon>
        <taxon>Duganella</taxon>
    </lineage>
</organism>
<dbReference type="EMBL" id="WWCM01000001">
    <property type="protein sequence ID" value="MYM37751.1"/>
    <property type="molecule type" value="Genomic_DNA"/>
</dbReference>
<reference evidence="2 3" key="1">
    <citation type="submission" date="2019-12" db="EMBL/GenBank/DDBJ databases">
        <title>Novel species isolated from a subtropical stream in China.</title>
        <authorList>
            <person name="Lu H."/>
        </authorList>
    </citation>
    <scope>NUCLEOTIDE SEQUENCE [LARGE SCALE GENOMIC DNA]</scope>
    <source>
        <strain evidence="2 3">CY13W</strain>
    </source>
</reference>
<evidence type="ECO:0000313" key="3">
    <source>
        <dbReference type="Proteomes" id="UP000478090"/>
    </source>
</evidence>
<gene>
    <name evidence="2" type="ORF">GTP27_00210</name>
</gene>
<protein>
    <submittedName>
        <fullName evidence="2">SH3 domain-containing protein</fullName>
    </submittedName>
</protein>
<dbReference type="Proteomes" id="UP000478090">
    <property type="component" value="Unassembled WGS sequence"/>
</dbReference>
<accession>A0ABW9VDV0</accession>
<name>A0ABW9VDV0_9BURK</name>
<evidence type="ECO:0000313" key="2">
    <source>
        <dbReference type="EMBL" id="MYM37751.1"/>
    </source>
</evidence>
<comment type="caution">
    <text evidence="2">The sequence shown here is derived from an EMBL/GenBank/DDBJ whole genome shotgun (WGS) entry which is preliminary data.</text>
</comment>
<dbReference type="Gene3D" id="2.30.30.40">
    <property type="entry name" value="SH3 Domains"/>
    <property type="match status" value="1"/>
</dbReference>
<keyword evidence="1" id="KW-1133">Transmembrane helix</keyword>
<keyword evidence="3" id="KW-1185">Reference proteome</keyword>
<dbReference type="RefSeq" id="WP_161037193.1">
    <property type="nucleotide sequence ID" value="NZ_WWCM01000001.1"/>
</dbReference>
<feature type="transmembrane region" description="Helical" evidence="1">
    <location>
        <begin position="36"/>
        <end position="56"/>
    </location>
</feature>
<sequence>MSLAQAATYLVALAATLVVAAYCTPRSWWRRLNLRALAFTLGGTLLFGHLFMPSLIPAPARAETSSNAATPPAAVDGMAGVASAITVQAVRREADADGLATQAFSVHRDLNLRRAAGVDARRVLTIPAGAVVSPTGLREGDWWQINACLHGKCNTGWVSSLWLRRHDEQGGTVHEH</sequence>
<keyword evidence="1" id="KW-0472">Membrane</keyword>
<proteinExistence type="predicted"/>
<evidence type="ECO:0000256" key="1">
    <source>
        <dbReference type="SAM" id="Phobius"/>
    </source>
</evidence>
<keyword evidence="1" id="KW-0812">Transmembrane</keyword>